<evidence type="ECO:0000313" key="2">
    <source>
        <dbReference type="Proteomes" id="UP000179807"/>
    </source>
</evidence>
<evidence type="ECO:0000313" key="1">
    <source>
        <dbReference type="EMBL" id="OHT09694.1"/>
    </source>
</evidence>
<dbReference type="AlphaFoldDB" id="A0A1J4KJ40"/>
<comment type="caution">
    <text evidence="1">The sequence shown here is derived from an EMBL/GenBank/DDBJ whole genome shotgun (WGS) entry which is preliminary data.</text>
</comment>
<dbReference type="GeneID" id="94836591"/>
<protein>
    <submittedName>
        <fullName evidence="1">Uncharacterized protein</fullName>
    </submittedName>
</protein>
<dbReference type="EMBL" id="MLAK01000632">
    <property type="protein sequence ID" value="OHT09694.1"/>
    <property type="molecule type" value="Genomic_DNA"/>
</dbReference>
<dbReference type="VEuPathDB" id="TrichDB:TRFO_21313"/>
<organism evidence="1 2">
    <name type="scientific">Tritrichomonas foetus</name>
    <dbReference type="NCBI Taxonomy" id="1144522"/>
    <lineage>
        <taxon>Eukaryota</taxon>
        <taxon>Metamonada</taxon>
        <taxon>Parabasalia</taxon>
        <taxon>Tritrichomonadida</taxon>
        <taxon>Tritrichomonadidae</taxon>
        <taxon>Tritrichomonas</taxon>
    </lineage>
</organism>
<sequence length="78" mass="8770">MNEAIQRHLSNIQADIEKTEKEANASFAKSTLDDFGQILANSVAYETSIHRVRLAKMQELSGIPPQYHNTRIIPSSDE</sequence>
<accession>A0A1J4KJ40</accession>
<keyword evidence="2" id="KW-1185">Reference proteome</keyword>
<reference evidence="1" key="1">
    <citation type="submission" date="2016-10" db="EMBL/GenBank/DDBJ databases">
        <authorList>
            <person name="Benchimol M."/>
            <person name="Almeida L.G."/>
            <person name="Vasconcelos A.T."/>
            <person name="Perreira-Neves A."/>
            <person name="Rosa I.A."/>
            <person name="Tasca T."/>
            <person name="Bogo M.R."/>
            <person name="de Souza W."/>
        </authorList>
    </citation>
    <scope>NUCLEOTIDE SEQUENCE [LARGE SCALE GENOMIC DNA]</scope>
    <source>
        <strain evidence="1">K</strain>
    </source>
</reference>
<dbReference type="RefSeq" id="XP_068362830.1">
    <property type="nucleotide sequence ID" value="XM_068501887.1"/>
</dbReference>
<gene>
    <name evidence="1" type="ORF">TRFO_21313</name>
</gene>
<dbReference type="Proteomes" id="UP000179807">
    <property type="component" value="Unassembled WGS sequence"/>
</dbReference>
<proteinExistence type="predicted"/>
<name>A0A1J4KJ40_9EUKA</name>